<organism evidence="7 8">
    <name type="scientific">Roseibium porphyridii</name>
    <dbReference type="NCBI Taxonomy" id="2866279"/>
    <lineage>
        <taxon>Bacteria</taxon>
        <taxon>Pseudomonadati</taxon>
        <taxon>Pseudomonadota</taxon>
        <taxon>Alphaproteobacteria</taxon>
        <taxon>Hyphomicrobiales</taxon>
        <taxon>Stappiaceae</taxon>
        <taxon>Roseibium</taxon>
    </lineage>
</organism>
<dbReference type="RefSeq" id="WP_152499579.1">
    <property type="nucleotide sequence ID" value="NZ_CP120863.1"/>
</dbReference>
<dbReference type="Proteomes" id="UP001209803">
    <property type="component" value="Chromosome"/>
</dbReference>
<dbReference type="EMBL" id="CP120863">
    <property type="protein sequence ID" value="WFE90427.1"/>
    <property type="molecule type" value="Genomic_DNA"/>
</dbReference>
<feature type="domain" description="Cytochrome c" evidence="6">
    <location>
        <begin position="40"/>
        <end position="120"/>
    </location>
</feature>
<feature type="signal peptide" evidence="5">
    <location>
        <begin position="1"/>
        <end position="39"/>
    </location>
</feature>
<evidence type="ECO:0000256" key="4">
    <source>
        <dbReference type="PROSITE-ProRule" id="PRU00433"/>
    </source>
</evidence>
<dbReference type="PROSITE" id="PS51007">
    <property type="entry name" value="CYTC"/>
    <property type="match status" value="1"/>
</dbReference>
<evidence type="ECO:0000313" key="8">
    <source>
        <dbReference type="Proteomes" id="UP001209803"/>
    </source>
</evidence>
<gene>
    <name evidence="7" type="ORF">K1718_03490</name>
</gene>
<proteinExistence type="predicted"/>
<evidence type="ECO:0000256" key="2">
    <source>
        <dbReference type="ARBA" id="ARBA00022723"/>
    </source>
</evidence>
<dbReference type="SUPFAM" id="SSF46626">
    <property type="entry name" value="Cytochrome c"/>
    <property type="match status" value="1"/>
</dbReference>
<dbReference type="Gene3D" id="1.10.760.10">
    <property type="entry name" value="Cytochrome c-like domain"/>
    <property type="match status" value="1"/>
</dbReference>
<keyword evidence="1 4" id="KW-0349">Heme</keyword>
<sequence>MTGNSVRNQATAYRTACLALPVLAAAVLGLSVSTATVQAADASVGKTLALQWCSSCHLVAEDQKTASSVSLPSFYDMAGDPGWTEETLATFLADPHPKMPNMSLQTREIADLARYISSLQP</sequence>
<keyword evidence="3 4" id="KW-0408">Iron</keyword>
<evidence type="ECO:0000313" key="7">
    <source>
        <dbReference type="EMBL" id="WFE90427.1"/>
    </source>
</evidence>
<evidence type="ECO:0000259" key="6">
    <source>
        <dbReference type="PROSITE" id="PS51007"/>
    </source>
</evidence>
<feature type="chain" id="PRO_5046015944" evidence="5">
    <location>
        <begin position="40"/>
        <end position="121"/>
    </location>
</feature>
<reference evidence="7 8" key="1">
    <citation type="submission" date="2023-03" db="EMBL/GenBank/DDBJ databases">
        <title>Roseibium porphyridii sp. nov. and Roseibium rhodosorbium sp. nov. isolated from marine algae, Porphyridium cruentum and Rhodosorus marinus, respectively.</title>
        <authorList>
            <person name="Lee M.W."/>
            <person name="Choi B.J."/>
            <person name="Lee J.K."/>
            <person name="Choi D.G."/>
            <person name="Baek J.H."/>
            <person name="Bayburt H."/>
            <person name="Kim J.M."/>
            <person name="Han D.M."/>
            <person name="Kim K.H."/>
            <person name="Jeon C.O."/>
        </authorList>
    </citation>
    <scope>NUCLEOTIDE SEQUENCE [LARGE SCALE GENOMIC DNA]</scope>
    <source>
        <strain evidence="7 8">KMA01</strain>
    </source>
</reference>
<keyword evidence="2 4" id="KW-0479">Metal-binding</keyword>
<keyword evidence="5" id="KW-0732">Signal</keyword>
<protein>
    <submittedName>
        <fullName evidence="7">C-type cytochrome</fullName>
    </submittedName>
</protein>
<dbReference type="InterPro" id="IPR036909">
    <property type="entry name" value="Cyt_c-like_dom_sf"/>
</dbReference>
<dbReference type="InterPro" id="IPR009056">
    <property type="entry name" value="Cyt_c-like_dom"/>
</dbReference>
<accession>A0ABY8F4M1</accession>
<evidence type="ECO:0000256" key="3">
    <source>
        <dbReference type="ARBA" id="ARBA00023004"/>
    </source>
</evidence>
<evidence type="ECO:0000256" key="5">
    <source>
        <dbReference type="SAM" id="SignalP"/>
    </source>
</evidence>
<keyword evidence="8" id="KW-1185">Reference proteome</keyword>
<name>A0ABY8F4M1_9HYPH</name>
<dbReference type="Pfam" id="PF13442">
    <property type="entry name" value="Cytochrome_CBB3"/>
    <property type="match status" value="1"/>
</dbReference>
<evidence type="ECO:0000256" key="1">
    <source>
        <dbReference type="ARBA" id="ARBA00022617"/>
    </source>
</evidence>